<dbReference type="InterPro" id="IPR036388">
    <property type="entry name" value="WH-like_DNA-bd_sf"/>
</dbReference>
<dbReference type="AlphaFoldDB" id="A0A0F9RQX7"/>
<accession>A0A0F9RQX7</accession>
<dbReference type="Gene3D" id="1.10.10.10">
    <property type="entry name" value="Winged helix-like DNA-binding domain superfamily/Winged helix DNA-binding domain"/>
    <property type="match status" value="1"/>
</dbReference>
<organism evidence="1">
    <name type="scientific">marine sediment metagenome</name>
    <dbReference type="NCBI Taxonomy" id="412755"/>
    <lineage>
        <taxon>unclassified sequences</taxon>
        <taxon>metagenomes</taxon>
        <taxon>ecological metagenomes</taxon>
    </lineage>
</organism>
<gene>
    <name evidence="1" type="ORF">LCGC14_0942580</name>
</gene>
<evidence type="ECO:0000313" key="1">
    <source>
        <dbReference type="EMBL" id="KKN19748.1"/>
    </source>
</evidence>
<dbReference type="EMBL" id="LAZR01003304">
    <property type="protein sequence ID" value="KKN19748.1"/>
    <property type="molecule type" value="Genomic_DNA"/>
</dbReference>
<proteinExistence type="predicted"/>
<dbReference type="InterPro" id="IPR036390">
    <property type="entry name" value="WH_DNA-bd_sf"/>
</dbReference>
<dbReference type="SUPFAM" id="SSF46785">
    <property type="entry name" value="Winged helix' DNA-binding domain"/>
    <property type="match status" value="1"/>
</dbReference>
<name>A0A0F9RQX7_9ZZZZ</name>
<protein>
    <submittedName>
        <fullName evidence="1">Uncharacterized protein</fullName>
    </submittedName>
</protein>
<reference evidence="1" key="1">
    <citation type="journal article" date="2015" name="Nature">
        <title>Complex archaea that bridge the gap between prokaryotes and eukaryotes.</title>
        <authorList>
            <person name="Spang A."/>
            <person name="Saw J.H."/>
            <person name="Jorgensen S.L."/>
            <person name="Zaremba-Niedzwiedzka K."/>
            <person name="Martijn J."/>
            <person name="Lind A.E."/>
            <person name="van Eijk R."/>
            <person name="Schleper C."/>
            <person name="Guy L."/>
            <person name="Ettema T.J."/>
        </authorList>
    </citation>
    <scope>NUCLEOTIDE SEQUENCE</scope>
</reference>
<sequence>MSTLQNFEDYLQKVLDIGVKASSWKEEKDLPIFLRDLYDFYEISLLGISCLLMIAKEDVVISPATVNKHFKYLQEKRTCLCIYVCRVVSSYDRLRLINYRVPFVVPNNQMYLPDLCLDLREHFRKIRKSRKILSPATQMVVIYALIHKNDQKFIPSELAKKLGYSAMTMTRALDELESIGIGEVFQKGRERFLHLMKDRRALWEQVKPFIRSPIKKNMMLRCKDTKKIKQLGVISGLTALSNYSMLNPPKRPVYAISKDDWKILKHSASIEKVFFPEDADIELEIWSYKPKLFVNKGMVDPFSLYLSLQGNKDERVEVALEKFMEQIKW</sequence>
<comment type="caution">
    <text evidence="1">The sequence shown here is derived from an EMBL/GenBank/DDBJ whole genome shotgun (WGS) entry which is preliminary data.</text>
</comment>